<proteinExistence type="predicted"/>
<name>A0AAD6URJ0_9AGAR</name>
<organism evidence="2 3">
    <name type="scientific">Mycena pura</name>
    <dbReference type="NCBI Taxonomy" id="153505"/>
    <lineage>
        <taxon>Eukaryota</taxon>
        <taxon>Fungi</taxon>
        <taxon>Dikarya</taxon>
        <taxon>Basidiomycota</taxon>
        <taxon>Agaricomycotina</taxon>
        <taxon>Agaricomycetes</taxon>
        <taxon>Agaricomycetidae</taxon>
        <taxon>Agaricales</taxon>
        <taxon>Marasmiineae</taxon>
        <taxon>Mycenaceae</taxon>
        <taxon>Mycena</taxon>
    </lineage>
</organism>
<feature type="region of interest" description="Disordered" evidence="1">
    <location>
        <begin position="356"/>
        <end position="384"/>
    </location>
</feature>
<evidence type="ECO:0000313" key="3">
    <source>
        <dbReference type="Proteomes" id="UP001219525"/>
    </source>
</evidence>
<evidence type="ECO:0000256" key="1">
    <source>
        <dbReference type="SAM" id="MobiDB-lite"/>
    </source>
</evidence>
<dbReference type="EMBL" id="JARJCW010000112">
    <property type="protein sequence ID" value="KAJ7193079.1"/>
    <property type="molecule type" value="Genomic_DNA"/>
</dbReference>
<accession>A0AAD6URJ0</accession>
<evidence type="ECO:0000313" key="2">
    <source>
        <dbReference type="EMBL" id="KAJ7193079.1"/>
    </source>
</evidence>
<protein>
    <submittedName>
        <fullName evidence="2">Uncharacterized protein</fullName>
    </submittedName>
</protein>
<dbReference type="AlphaFoldDB" id="A0AAD6URJ0"/>
<sequence length="426" mass="45582">MADVKVAAANRSSALEWALYPHARACRSPLAACCPLSAAFRRSQQFTPASGSSLPVSFAGACCPLPAACAPAAHYPSTPLAAAHARHRRSAAAALAHVAPGFGVSPPHTHTSRRAALAPATSALRSRPPPAALHPPRRLLPVARLLHTYRRLTSVARQLTPLPQPPAVSRSPAADHVRRRLLVSARPTAAPAPGPAGRRMRPLHPTHLTRPVPSHGPQLAARLVFRWSFTAGVPHALAAPAASLWLHAVPPPPRPRPCPHRALPPAHRTCIAPRATHARHLPFVALCLSPLHISHGRLHAHASRRVLLMPVTCRSPLAASRRLHSMFPAIRRALPTHATAECFPLVPRAHVRVPRTERRTLAAPSSKRLGRSRRRRLPPPACFGQTHRTAASETVMIPLLVVCLAITISSRTECTIAGSIGRSLSA</sequence>
<feature type="compositionally biased region" description="Basic residues" evidence="1">
    <location>
        <begin position="368"/>
        <end position="377"/>
    </location>
</feature>
<gene>
    <name evidence="2" type="ORF">GGX14DRAFT_593428</name>
</gene>
<dbReference type="Proteomes" id="UP001219525">
    <property type="component" value="Unassembled WGS sequence"/>
</dbReference>
<comment type="caution">
    <text evidence="2">The sequence shown here is derived from an EMBL/GenBank/DDBJ whole genome shotgun (WGS) entry which is preliminary data.</text>
</comment>
<reference evidence="2" key="1">
    <citation type="submission" date="2023-03" db="EMBL/GenBank/DDBJ databases">
        <title>Massive genome expansion in bonnet fungi (Mycena s.s.) driven by repeated elements and novel gene families across ecological guilds.</title>
        <authorList>
            <consortium name="Lawrence Berkeley National Laboratory"/>
            <person name="Harder C.B."/>
            <person name="Miyauchi S."/>
            <person name="Viragh M."/>
            <person name="Kuo A."/>
            <person name="Thoen E."/>
            <person name="Andreopoulos B."/>
            <person name="Lu D."/>
            <person name="Skrede I."/>
            <person name="Drula E."/>
            <person name="Henrissat B."/>
            <person name="Morin E."/>
            <person name="Kohler A."/>
            <person name="Barry K."/>
            <person name="LaButti K."/>
            <person name="Morin E."/>
            <person name="Salamov A."/>
            <person name="Lipzen A."/>
            <person name="Mereny Z."/>
            <person name="Hegedus B."/>
            <person name="Baldrian P."/>
            <person name="Stursova M."/>
            <person name="Weitz H."/>
            <person name="Taylor A."/>
            <person name="Grigoriev I.V."/>
            <person name="Nagy L.G."/>
            <person name="Martin F."/>
            <person name="Kauserud H."/>
        </authorList>
    </citation>
    <scope>NUCLEOTIDE SEQUENCE</scope>
    <source>
        <strain evidence="2">9144</strain>
    </source>
</reference>
<keyword evidence="3" id="KW-1185">Reference proteome</keyword>